<dbReference type="Proteomes" id="UP000319576">
    <property type="component" value="Chromosome"/>
</dbReference>
<sequence>MYHVFEHPTAADRLAVLSDDDWRNLSAEQRTGYTLRRGGFRTALDAVLAMLDLAARLSARCRRPHTLLCH</sequence>
<dbReference type="EMBL" id="CP036273">
    <property type="protein sequence ID" value="QDU18188.1"/>
    <property type="molecule type" value="Genomic_DNA"/>
</dbReference>
<keyword evidence="2" id="KW-1185">Reference proteome</keyword>
<accession>A0A517XL01</accession>
<dbReference type="AlphaFoldDB" id="A0A517XL01"/>
<name>A0A517XL01_9BACT</name>
<evidence type="ECO:0000313" key="2">
    <source>
        <dbReference type="Proteomes" id="UP000319576"/>
    </source>
</evidence>
<proteinExistence type="predicted"/>
<organism evidence="1 2">
    <name type="scientific">Urbifossiella limnaea</name>
    <dbReference type="NCBI Taxonomy" id="2528023"/>
    <lineage>
        <taxon>Bacteria</taxon>
        <taxon>Pseudomonadati</taxon>
        <taxon>Planctomycetota</taxon>
        <taxon>Planctomycetia</taxon>
        <taxon>Gemmatales</taxon>
        <taxon>Gemmataceae</taxon>
        <taxon>Urbifossiella</taxon>
    </lineage>
</organism>
<dbReference type="KEGG" id="uli:ETAA1_00710"/>
<protein>
    <submittedName>
        <fullName evidence="1">Uncharacterized protein</fullName>
    </submittedName>
</protein>
<dbReference type="RefSeq" id="WP_145233301.1">
    <property type="nucleotide sequence ID" value="NZ_CP036273.1"/>
</dbReference>
<gene>
    <name evidence="1" type="ORF">ETAA1_00710</name>
</gene>
<reference evidence="1 2" key="1">
    <citation type="submission" date="2019-02" db="EMBL/GenBank/DDBJ databases">
        <title>Deep-cultivation of Planctomycetes and their phenomic and genomic characterization uncovers novel biology.</title>
        <authorList>
            <person name="Wiegand S."/>
            <person name="Jogler M."/>
            <person name="Boedeker C."/>
            <person name="Pinto D."/>
            <person name="Vollmers J."/>
            <person name="Rivas-Marin E."/>
            <person name="Kohn T."/>
            <person name="Peeters S.H."/>
            <person name="Heuer A."/>
            <person name="Rast P."/>
            <person name="Oberbeckmann S."/>
            <person name="Bunk B."/>
            <person name="Jeske O."/>
            <person name="Meyerdierks A."/>
            <person name="Storesund J.E."/>
            <person name="Kallscheuer N."/>
            <person name="Luecker S."/>
            <person name="Lage O.M."/>
            <person name="Pohl T."/>
            <person name="Merkel B.J."/>
            <person name="Hornburger P."/>
            <person name="Mueller R.-W."/>
            <person name="Bruemmer F."/>
            <person name="Labrenz M."/>
            <person name="Spormann A.M."/>
            <person name="Op den Camp H."/>
            <person name="Overmann J."/>
            <person name="Amann R."/>
            <person name="Jetten M.S.M."/>
            <person name="Mascher T."/>
            <person name="Medema M.H."/>
            <person name="Devos D.P."/>
            <person name="Kaster A.-K."/>
            <person name="Ovreas L."/>
            <person name="Rohde M."/>
            <person name="Galperin M.Y."/>
            <person name="Jogler C."/>
        </authorList>
    </citation>
    <scope>NUCLEOTIDE SEQUENCE [LARGE SCALE GENOMIC DNA]</scope>
    <source>
        <strain evidence="1 2">ETA_A1</strain>
    </source>
</reference>
<evidence type="ECO:0000313" key="1">
    <source>
        <dbReference type="EMBL" id="QDU18188.1"/>
    </source>
</evidence>